<proteinExistence type="predicted"/>
<reference evidence="2 3" key="1">
    <citation type="submission" date="2023-07" db="EMBL/GenBank/DDBJ databases">
        <title>Sorghum-associated microbial communities from plants grown in Nebraska, USA.</title>
        <authorList>
            <person name="Schachtman D."/>
        </authorList>
    </citation>
    <scope>NUCLEOTIDE SEQUENCE [LARGE SCALE GENOMIC DNA]</scope>
    <source>
        <strain evidence="2 3">BE332</strain>
    </source>
</reference>
<organism evidence="2 3">
    <name type="scientific">Cellulomonas humilata</name>
    <dbReference type="NCBI Taxonomy" id="144055"/>
    <lineage>
        <taxon>Bacteria</taxon>
        <taxon>Bacillati</taxon>
        <taxon>Actinomycetota</taxon>
        <taxon>Actinomycetes</taxon>
        <taxon>Micrococcales</taxon>
        <taxon>Cellulomonadaceae</taxon>
        <taxon>Cellulomonas</taxon>
    </lineage>
</organism>
<feature type="region of interest" description="Disordered" evidence="1">
    <location>
        <begin position="1"/>
        <end position="29"/>
    </location>
</feature>
<feature type="compositionally biased region" description="Basic and acidic residues" evidence="1">
    <location>
        <begin position="1"/>
        <end position="14"/>
    </location>
</feature>
<protein>
    <submittedName>
        <fullName evidence="2">Uncharacterized protein</fullName>
    </submittedName>
</protein>
<accession>A0ABU0EC08</accession>
<evidence type="ECO:0000313" key="2">
    <source>
        <dbReference type="EMBL" id="MDQ0372621.1"/>
    </source>
</evidence>
<feature type="compositionally biased region" description="Polar residues" evidence="1">
    <location>
        <begin position="15"/>
        <end position="29"/>
    </location>
</feature>
<dbReference type="Proteomes" id="UP001239626">
    <property type="component" value="Unassembled WGS sequence"/>
</dbReference>
<keyword evidence="3" id="KW-1185">Reference proteome</keyword>
<evidence type="ECO:0000256" key="1">
    <source>
        <dbReference type="SAM" id="MobiDB-lite"/>
    </source>
</evidence>
<name>A0ABU0EC08_9CELL</name>
<comment type="caution">
    <text evidence="2">The sequence shown here is derived from an EMBL/GenBank/DDBJ whole genome shotgun (WGS) entry which is preliminary data.</text>
</comment>
<sequence>MGRYVDPSRSDRLSCTDQSSIGSSAPATVTGTVPLESGSLWEFSTMTITITHL</sequence>
<evidence type="ECO:0000313" key="3">
    <source>
        <dbReference type="Proteomes" id="UP001239626"/>
    </source>
</evidence>
<dbReference type="EMBL" id="JAUSVB010000001">
    <property type="protein sequence ID" value="MDQ0372621.1"/>
    <property type="molecule type" value="Genomic_DNA"/>
</dbReference>
<gene>
    <name evidence="2" type="ORF">J2X26_000918</name>
</gene>